<dbReference type="RefSeq" id="WP_386764797.1">
    <property type="nucleotide sequence ID" value="NZ_JBHSTI010000008.1"/>
</dbReference>
<comment type="caution">
    <text evidence="1">The sequence shown here is derived from an EMBL/GenBank/DDBJ whole genome shotgun (WGS) entry which is preliminary data.</text>
</comment>
<keyword evidence="2" id="KW-1185">Reference proteome</keyword>
<reference evidence="2" key="1">
    <citation type="journal article" date="2019" name="Int. J. Syst. Evol. Microbiol.">
        <title>The Global Catalogue of Microorganisms (GCM) 10K type strain sequencing project: providing services to taxonomists for standard genome sequencing and annotation.</title>
        <authorList>
            <consortium name="The Broad Institute Genomics Platform"/>
            <consortium name="The Broad Institute Genome Sequencing Center for Infectious Disease"/>
            <person name="Wu L."/>
            <person name="Ma J."/>
        </authorList>
    </citation>
    <scope>NUCLEOTIDE SEQUENCE [LARGE SCALE GENOMIC DNA]</scope>
    <source>
        <strain evidence="2">CGMCC 4.7317</strain>
    </source>
</reference>
<evidence type="ECO:0000313" key="2">
    <source>
        <dbReference type="Proteomes" id="UP001596138"/>
    </source>
</evidence>
<dbReference type="InterPro" id="IPR046646">
    <property type="entry name" value="DUF6758"/>
</dbReference>
<accession>A0ABW1SYE3</accession>
<dbReference type="Pfam" id="PF20544">
    <property type="entry name" value="DUF6758"/>
    <property type="match status" value="1"/>
</dbReference>
<dbReference type="Proteomes" id="UP001596138">
    <property type="component" value="Unassembled WGS sequence"/>
</dbReference>
<evidence type="ECO:0000313" key="1">
    <source>
        <dbReference type="EMBL" id="MFC6237471.1"/>
    </source>
</evidence>
<gene>
    <name evidence="1" type="ORF">ACFQGU_06250</name>
</gene>
<protein>
    <submittedName>
        <fullName evidence="1">DUF6758 family protein</fullName>
    </submittedName>
</protein>
<proteinExistence type="predicted"/>
<name>A0ABW1SYE3_9ACTN</name>
<sequence length="212" mass="22232">MPEPVCVRCGGPVGLTVDVPAWHCPTHGEVEPLHAPLPAEHYHLRDVASSSAVPVWIPLPLPVGWAVSGVRRTGGTGPARAVAVSYTGPGLAARTAEMVIVAEEPGVGLGAQYAGIVGTDPGPEITGLPRDTAVTAGGHPTSLWSLPVSDRSAYVGEAAGCWLWIITWPVTEWMVVHDGLALHDLRVVDIRTRLGEVPVSALTPRLSLDPPR</sequence>
<dbReference type="EMBL" id="JBHSTI010000008">
    <property type="protein sequence ID" value="MFC6237471.1"/>
    <property type="molecule type" value="Genomic_DNA"/>
</dbReference>
<organism evidence="1 2">
    <name type="scientific">Longivirga aurantiaca</name>
    <dbReference type="NCBI Taxonomy" id="1837743"/>
    <lineage>
        <taxon>Bacteria</taxon>
        <taxon>Bacillati</taxon>
        <taxon>Actinomycetota</taxon>
        <taxon>Actinomycetes</taxon>
        <taxon>Sporichthyales</taxon>
        <taxon>Sporichthyaceae</taxon>
        <taxon>Longivirga</taxon>
    </lineage>
</organism>